<dbReference type="HOGENOM" id="CLU_3203007_0_0_10"/>
<protein>
    <submittedName>
        <fullName evidence="1">Uncharacterized protein</fullName>
    </submittedName>
</protein>
<proteinExistence type="predicted"/>
<dbReference type="AlphaFoldDB" id="G5ST12"/>
<dbReference type="Proteomes" id="UP000003598">
    <property type="component" value="Unassembled WGS sequence"/>
</dbReference>
<evidence type="ECO:0000313" key="1">
    <source>
        <dbReference type="EMBL" id="EHG99799.1"/>
    </source>
</evidence>
<organism evidence="1 2">
    <name type="scientific">Paraprevotella clara YIT 11840</name>
    <dbReference type="NCBI Taxonomy" id="762968"/>
    <lineage>
        <taxon>Bacteria</taxon>
        <taxon>Pseudomonadati</taxon>
        <taxon>Bacteroidota</taxon>
        <taxon>Bacteroidia</taxon>
        <taxon>Bacteroidales</taxon>
        <taxon>Prevotellaceae</taxon>
        <taxon>Paraprevotella</taxon>
    </lineage>
</organism>
<keyword evidence="2" id="KW-1185">Reference proteome</keyword>
<dbReference type="STRING" id="762968.HMPREF9441_02512"/>
<reference evidence="1 2" key="1">
    <citation type="submission" date="2011-03" db="EMBL/GenBank/DDBJ databases">
        <authorList>
            <person name="Weinstock G."/>
            <person name="Sodergren E."/>
            <person name="Clifton S."/>
            <person name="Fulton L."/>
            <person name="Fulton B."/>
            <person name="Courtney L."/>
            <person name="Fronick C."/>
            <person name="Harrison M."/>
            <person name="Strong C."/>
            <person name="Farmer C."/>
            <person name="Delahaunty K."/>
            <person name="Markovic C."/>
            <person name="Hall O."/>
            <person name="Minx P."/>
            <person name="Tomlinson C."/>
            <person name="Mitreva M."/>
            <person name="Hou S."/>
            <person name="Chen J."/>
            <person name="Wollam A."/>
            <person name="Pepin K.H."/>
            <person name="Johnson M."/>
            <person name="Bhonagiri V."/>
            <person name="Zhang X."/>
            <person name="Suruliraj S."/>
            <person name="Warren W."/>
            <person name="Chinwalla A."/>
            <person name="Mardis E.R."/>
            <person name="Wilson R.K."/>
        </authorList>
    </citation>
    <scope>NUCLEOTIDE SEQUENCE [LARGE SCALE GENOMIC DNA]</scope>
    <source>
        <strain evidence="1 2">YIT 11840</strain>
    </source>
</reference>
<sequence length="45" mass="5297">MIFLEGAQFAVCPFHCVAKKYPSQEKQEQHIDMWLVLTHLYAVFV</sequence>
<dbReference type="EMBL" id="AFFY01000033">
    <property type="protein sequence ID" value="EHG99799.1"/>
    <property type="molecule type" value="Genomic_DNA"/>
</dbReference>
<comment type="caution">
    <text evidence="1">The sequence shown here is derived from an EMBL/GenBank/DDBJ whole genome shotgun (WGS) entry which is preliminary data.</text>
</comment>
<accession>G5ST12</accession>
<evidence type="ECO:0000313" key="2">
    <source>
        <dbReference type="Proteomes" id="UP000003598"/>
    </source>
</evidence>
<gene>
    <name evidence="1" type="ORF">HMPREF9441_02512</name>
</gene>
<name>G5ST12_9BACT</name>